<dbReference type="EC" id="2.1.1.72" evidence="1"/>
<dbReference type="RefSeq" id="WP_191668387.1">
    <property type="nucleotide sequence ID" value="NZ_QORN01000033.1"/>
</dbReference>
<evidence type="ECO:0000256" key="2">
    <source>
        <dbReference type="ARBA" id="ARBA00022603"/>
    </source>
</evidence>
<organism evidence="9 10">
    <name type="scientific">Limosilactobacillus walteri</name>
    <dbReference type="NCBI Taxonomy" id="2268022"/>
    <lineage>
        <taxon>Bacteria</taxon>
        <taxon>Bacillati</taxon>
        <taxon>Bacillota</taxon>
        <taxon>Bacilli</taxon>
        <taxon>Lactobacillales</taxon>
        <taxon>Lactobacillaceae</taxon>
        <taxon>Limosilactobacillus</taxon>
    </lineage>
</organism>
<keyword evidence="9" id="KW-0255">Endonuclease</keyword>
<dbReference type="GO" id="GO:0004519">
    <property type="term" value="F:endonuclease activity"/>
    <property type="evidence" value="ECO:0007669"/>
    <property type="project" value="UniProtKB-KW"/>
</dbReference>
<evidence type="ECO:0000256" key="7">
    <source>
        <dbReference type="SAM" id="Coils"/>
    </source>
</evidence>
<keyword evidence="9" id="KW-0378">Hydrolase</keyword>
<feature type="coiled-coil region" evidence="7">
    <location>
        <begin position="414"/>
        <end position="441"/>
    </location>
</feature>
<evidence type="ECO:0000313" key="9">
    <source>
        <dbReference type="EMBL" id="MBD5807121.1"/>
    </source>
</evidence>
<evidence type="ECO:0000256" key="5">
    <source>
        <dbReference type="ARBA" id="ARBA00022747"/>
    </source>
</evidence>
<dbReference type="Gene3D" id="3.40.50.150">
    <property type="entry name" value="Vaccinia Virus protein VP39"/>
    <property type="match status" value="1"/>
</dbReference>
<feature type="domain" description="DNA methylase adenine-specific" evidence="8">
    <location>
        <begin position="503"/>
        <end position="604"/>
    </location>
</feature>
<sequence length="694" mass="78021">MSRSIEEKVEEYYKAKFDEYRIRHFGKTENVNSDISNALSKAESKSGGKGNNYPDIQLLLEDNHSRRIPVIIEAKGGKNKLEKLDKNGRIVQETVFASDSKPNAKNPHKKGDKNYSAITTYATNGALHYGKAILKYSNYEEVLVIGVNGTTLNNSGQVINPECKAYYVSKKNNFVPKHVEVLDSSLVLLKKNNINKLFQIFDNLNLTEEEIESIKATTENELESKIKSIHQRLYDDKSLKTTLSTNDKLYVFTGLIMAGLATNGVKRLEVSDLSSNDSETWNDGSIVLEHIKVFLTARHATTDKIDLITSLLGNVFKNKTMWQPSNGESLIKSLFAQISQDIIPLLESNLHLDFTGKILNSLSDWVSIDNDKANDVVLTPSYVTHFMARLARTNKDSFVWDLAMGSGGFLVSAMDIMIKDAESKIQDKNELEEKITNIKENQLLGVEILGNIYILAVLNMILMGDGSTHMYREDSHKYYEQLGEDFPATVFLLNPPYSAEGKGFIFVQEALSQMTEGYAAILIQENAGSGNGLPYTKNILKNNTLVASIRMPNDLFSGRASVQTAIYVFKVAEPHDKDNLVTFINMSEDGYTRQNRKKSSQEVNLRNTDHAKERYAEVEAILLGKKPQTDYYTEKNGKVIKDSVSLEGNDWTFGQHQVIDTTPTEDDFKRVVAEYLGWKVNELLKSTGEENDKI</sequence>
<name>A0ABR8P8V5_9LACO</name>
<evidence type="ECO:0000256" key="3">
    <source>
        <dbReference type="ARBA" id="ARBA00022679"/>
    </source>
</evidence>
<keyword evidence="3" id="KW-0808">Transferase</keyword>
<comment type="caution">
    <text evidence="9">The sequence shown here is derived from an EMBL/GenBank/DDBJ whole genome shotgun (WGS) entry which is preliminary data.</text>
</comment>
<dbReference type="EMBL" id="QORN01000033">
    <property type="protein sequence ID" value="MBD5807121.1"/>
    <property type="molecule type" value="Genomic_DNA"/>
</dbReference>
<dbReference type="SUPFAM" id="SSF53335">
    <property type="entry name" value="S-adenosyl-L-methionine-dependent methyltransferases"/>
    <property type="match status" value="1"/>
</dbReference>
<keyword evidence="9" id="KW-0540">Nuclease</keyword>
<dbReference type="PANTHER" id="PTHR42933">
    <property type="entry name" value="SLR6095 PROTEIN"/>
    <property type="match status" value="1"/>
</dbReference>
<evidence type="ECO:0000256" key="1">
    <source>
        <dbReference type="ARBA" id="ARBA00011900"/>
    </source>
</evidence>
<protein>
    <recommendedName>
        <fullName evidence="1">site-specific DNA-methyltransferase (adenine-specific)</fullName>
        <ecNumber evidence="1">2.1.1.72</ecNumber>
    </recommendedName>
</protein>
<comment type="catalytic activity">
    <reaction evidence="6">
        <text>a 2'-deoxyadenosine in DNA + S-adenosyl-L-methionine = an N(6)-methyl-2'-deoxyadenosine in DNA + S-adenosyl-L-homocysteine + H(+)</text>
        <dbReference type="Rhea" id="RHEA:15197"/>
        <dbReference type="Rhea" id="RHEA-COMP:12418"/>
        <dbReference type="Rhea" id="RHEA-COMP:12419"/>
        <dbReference type="ChEBI" id="CHEBI:15378"/>
        <dbReference type="ChEBI" id="CHEBI:57856"/>
        <dbReference type="ChEBI" id="CHEBI:59789"/>
        <dbReference type="ChEBI" id="CHEBI:90615"/>
        <dbReference type="ChEBI" id="CHEBI:90616"/>
        <dbReference type="EC" id="2.1.1.72"/>
    </reaction>
</comment>
<dbReference type="PANTHER" id="PTHR42933:SF1">
    <property type="entry name" value="SITE-SPECIFIC DNA-METHYLTRANSFERASE (ADENINE-SPECIFIC)"/>
    <property type="match status" value="1"/>
</dbReference>
<keyword evidence="7" id="KW-0175">Coiled coil</keyword>
<dbReference type="InterPro" id="IPR029063">
    <property type="entry name" value="SAM-dependent_MTases_sf"/>
</dbReference>
<evidence type="ECO:0000256" key="6">
    <source>
        <dbReference type="ARBA" id="ARBA00047942"/>
    </source>
</evidence>
<keyword evidence="10" id="KW-1185">Reference proteome</keyword>
<evidence type="ECO:0000313" key="10">
    <source>
        <dbReference type="Proteomes" id="UP000704341"/>
    </source>
</evidence>
<dbReference type="InterPro" id="IPR003356">
    <property type="entry name" value="DNA_methylase_A-5"/>
</dbReference>
<evidence type="ECO:0000256" key="4">
    <source>
        <dbReference type="ARBA" id="ARBA00022691"/>
    </source>
</evidence>
<proteinExistence type="predicted"/>
<dbReference type="InterPro" id="IPR051537">
    <property type="entry name" value="DNA_Adenine_Mtase"/>
</dbReference>
<gene>
    <name evidence="9" type="ORF">DTK66_08440</name>
</gene>
<reference evidence="9 10" key="1">
    <citation type="submission" date="2018-07" db="EMBL/GenBank/DDBJ databases">
        <title>Phylogenomic Insights into understanding Host Adaptation of Lactobacillus reuteri by a novel species, Lactobacillus spp. M31.</title>
        <authorList>
            <person name="Sharma S."/>
            <person name="Patil P."/>
            <person name="Korpole S."/>
            <person name="Patil P.B."/>
        </authorList>
    </citation>
    <scope>NUCLEOTIDE SEQUENCE [LARGE SCALE GENOMIC DNA]</scope>
    <source>
        <strain evidence="9 10">M31</strain>
    </source>
</reference>
<keyword evidence="4" id="KW-0949">S-adenosyl-L-methionine</keyword>
<feature type="domain" description="DNA methylase adenine-specific" evidence="8">
    <location>
        <begin position="377"/>
        <end position="500"/>
    </location>
</feature>
<accession>A0ABR8P8V5</accession>
<evidence type="ECO:0000259" key="8">
    <source>
        <dbReference type="Pfam" id="PF02384"/>
    </source>
</evidence>
<keyword evidence="2" id="KW-0489">Methyltransferase</keyword>
<dbReference type="Pfam" id="PF02384">
    <property type="entry name" value="N6_Mtase"/>
    <property type="match status" value="2"/>
</dbReference>
<keyword evidence="5" id="KW-0680">Restriction system</keyword>
<dbReference type="Proteomes" id="UP000704341">
    <property type="component" value="Unassembled WGS sequence"/>
</dbReference>